<keyword evidence="10 11" id="KW-0472">Membrane</keyword>
<evidence type="ECO:0000256" key="5">
    <source>
        <dbReference type="ARBA" id="ARBA00022679"/>
    </source>
</evidence>
<sequence>MTFFKYIKENLVKFIYIISIFIVINLIIYLTNDIFIENEDLLYLNILLLTITILFILYEYFTWKKDFSKIYKATLNESDLNNININENKIATKIINDIINIKNYERVQDIEIIRRDLNDLNDFITLWIHEIKLPISVLELITDQIDDLEEYNISKNLRIEIERMNFLINQVLYTSRITDFSKDLYITEVDLNNLVSSVIKENKNILISKNINLDIDKTNSTIYTDKKWAYFVINQILNNSAKYTKDFGNINITFEEDSNKIYLIIKDDGIGISKSDINRIYDNGFTGKSGVHFQKSTGMGLYLSKKVSEKLNFTINAKSKENLYTEFTISFNKMNPYFNVTKM</sequence>
<feature type="domain" description="Histidine kinase" evidence="12">
    <location>
        <begin position="126"/>
        <end position="335"/>
    </location>
</feature>
<keyword evidence="7 13" id="KW-0418">Kinase</keyword>
<keyword evidence="8 11" id="KW-1133">Transmembrane helix</keyword>
<gene>
    <name evidence="13" type="ORF">J2Z71_001474</name>
</gene>
<dbReference type="InterPro" id="IPR003661">
    <property type="entry name" value="HisK_dim/P_dom"/>
</dbReference>
<dbReference type="CDD" id="cd00082">
    <property type="entry name" value="HisKA"/>
    <property type="match status" value="1"/>
</dbReference>
<keyword evidence="4" id="KW-1003">Cell membrane</keyword>
<evidence type="ECO:0000256" key="11">
    <source>
        <dbReference type="SAM" id="Phobius"/>
    </source>
</evidence>
<dbReference type="Gene3D" id="3.30.565.10">
    <property type="entry name" value="Histidine kinase-like ATPase, C-terminal domain"/>
    <property type="match status" value="1"/>
</dbReference>
<feature type="transmembrane region" description="Helical" evidence="11">
    <location>
        <begin position="12"/>
        <end position="30"/>
    </location>
</feature>
<evidence type="ECO:0000256" key="4">
    <source>
        <dbReference type="ARBA" id="ARBA00022475"/>
    </source>
</evidence>
<dbReference type="GO" id="GO:0016301">
    <property type="term" value="F:kinase activity"/>
    <property type="evidence" value="ECO:0007669"/>
    <property type="project" value="UniProtKB-KW"/>
</dbReference>
<dbReference type="SMART" id="SM00387">
    <property type="entry name" value="HATPase_c"/>
    <property type="match status" value="1"/>
</dbReference>
<evidence type="ECO:0000256" key="8">
    <source>
        <dbReference type="ARBA" id="ARBA00022989"/>
    </source>
</evidence>
<dbReference type="InterPro" id="IPR050351">
    <property type="entry name" value="BphY/WalK/GraS-like"/>
</dbReference>
<comment type="subcellular location">
    <subcellularLocation>
        <location evidence="2">Cell membrane</location>
        <topology evidence="2">Multi-pass membrane protein</topology>
    </subcellularLocation>
</comment>
<protein>
    <recommendedName>
        <fullName evidence="3">histidine kinase</fullName>
        <ecNumber evidence="3">2.7.13.3</ecNumber>
    </recommendedName>
</protein>
<dbReference type="Pfam" id="PF02518">
    <property type="entry name" value="HATPase_c"/>
    <property type="match status" value="1"/>
</dbReference>
<evidence type="ECO:0000256" key="9">
    <source>
        <dbReference type="ARBA" id="ARBA00023012"/>
    </source>
</evidence>
<dbReference type="EC" id="2.7.13.3" evidence="3"/>
<dbReference type="PANTHER" id="PTHR45453">
    <property type="entry name" value="PHOSPHATE REGULON SENSOR PROTEIN PHOR"/>
    <property type="match status" value="1"/>
</dbReference>
<evidence type="ECO:0000256" key="3">
    <source>
        <dbReference type="ARBA" id="ARBA00012438"/>
    </source>
</evidence>
<dbReference type="RefSeq" id="WP_210061648.1">
    <property type="nucleotide sequence ID" value="NZ_JAGGLJ010000015.1"/>
</dbReference>
<dbReference type="EMBL" id="JAGGLJ010000015">
    <property type="protein sequence ID" value="MBP2025923.1"/>
    <property type="molecule type" value="Genomic_DNA"/>
</dbReference>
<dbReference type="InterPro" id="IPR003594">
    <property type="entry name" value="HATPase_dom"/>
</dbReference>
<name>A0ABS4KDU4_9FIRM</name>
<reference evidence="13 14" key="1">
    <citation type="submission" date="2021-03" db="EMBL/GenBank/DDBJ databases">
        <title>Genomic Encyclopedia of Type Strains, Phase IV (KMG-IV): sequencing the most valuable type-strain genomes for metagenomic binning, comparative biology and taxonomic classification.</title>
        <authorList>
            <person name="Goeker M."/>
        </authorList>
    </citation>
    <scope>NUCLEOTIDE SEQUENCE [LARGE SCALE GENOMIC DNA]</scope>
    <source>
        <strain evidence="13 14">DSM 27563</strain>
    </source>
</reference>
<evidence type="ECO:0000256" key="1">
    <source>
        <dbReference type="ARBA" id="ARBA00000085"/>
    </source>
</evidence>
<dbReference type="InterPro" id="IPR036890">
    <property type="entry name" value="HATPase_C_sf"/>
</dbReference>
<dbReference type="PROSITE" id="PS50109">
    <property type="entry name" value="HIS_KIN"/>
    <property type="match status" value="1"/>
</dbReference>
<evidence type="ECO:0000313" key="14">
    <source>
        <dbReference type="Proteomes" id="UP001519306"/>
    </source>
</evidence>
<dbReference type="InterPro" id="IPR005467">
    <property type="entry name" value="His_kinase_dom"/>
</dbReference>
<organism evidence="13 14">
    <name type="scientific">Peptoniphilus stercorisuis</name>
    <dbReference type="NCBI Taxonomy" id="1436965"/>
    <lineage>
        <taxon>Bacteria</taxon>
        <taxon>Bacillati</taxon>
        <taxon>Bacillota</taxon>
        <taxon>Tissierellia</taxon>
        <taxon>Tissierellales</taxon>
        <taxon>Peptoniphilaceae</taxon>
        <taxon>Peptoniphilus</taxon>
    </lineage>
</organism>
<proteinExistence type="predicted"/>
<dbReference type="Proteomes" id="UP001519306">
    <property type="component" value="Unassembled WGS sequence"/>
</dbReference>
<comment type="caution">
    <text evidence="13">The sequence shown here is derived from an EMBL/GenBank/DDBJ whole genome shotgun (WGS) entry which is preliminary data.</text>
</comment>
<evidence type="ECO:0000313" key="13">
    <source>
        <dbReference type="EMBL" id="MBP2025923.1"/>
    </source>
</evidence>
<keyword evidence="14" id="KW-1185">Reference proteome</keyword>
<evidence type="ECO:0000256" key="7">
    <source>
        <dbReference type="ARBA" id="ARBA00022777"/>
    </source>
</evidence>
<accession>A0ABS4KDU4</accession>
<keyword evidence="6 11" id="KW-0812">Transmembrane</keyword>
<keyword evidence="5" id="KW-0808">Transferase</keyword>
<keyword evidence="9" id="KW-0902">Two-component regulatory system</keyword>
<evidence type="ECO:0000259" key="12">
    <source>
        <dbReference type="PROSITE" id="PS50109"/>
    </source>
</evidence>
<evidence type="ECO:0000256" key="2">
    <source>
        <dbReference type="ARBA" id="ARBA00004651"/>
    </source>
</evidence>
<comment type="catalytic activity">
    <reaction evidence="1">
        <text>ATP + protein L-histidine = ADP + protein N-phospho-L-histidine.</text>
        <dbReference type="EC" id="2.7.13.3"/>
    </reaction>
</comment>
<dbReference type="PANTHER" id="PTHR45453:SF2">
    <property type="entry name" value="HISTIDINE KINASE"/>
    <property type="match status" value="1"/>
</dbReference>
<evidence type="ECO:0000256" key="10">
    <source>
        <dbReference type="ARBA" id="ARBA00023136"/>
    </source>
</evidence>
<evidence type="ECO:0000256" key="6">
    <source>
        <dbReference type="ARBA" id="ARBA00022692"/>
    </source>
</evidence>
<feature type="transmembrane region" description="Helical" evidence="11">
    <location>
        <begin position="42"/>
        <end position="61"/>
    </location>
</feature>
<dbReference type="SUPFAM" id="SSF55874">
    <property type="entry name" value="ATPase domain of HSP90 chaperone/DNA topoisomerase II/histidine kinase"/>
    <property type="match status" value="1"/>
</dbReference>